<dbReference type="AlphaFoldDB" id="A0AAP0RU12"/>
<organism evidence="2 3">
    <name type="scientific">Liquidambar formosana</name>
    <name type="common">Formosan gum</name>
    <dbReference type="NCBI Taxonomy" id="63359"/>
    <lineage>
        <taxon>Eukaryota</taxon>
        <taxon>Viridiplantae</taxon>
        <taxon>Streptophyta</taxon>
        <taxon>Embryophyta</taxon>
        <taxon>Tracheophyta</taxon>
        <taxon>Spermatophyta</taxon>
        <taxon>Magnoliopsida</taxon>
        <taxon>eudicotyledons</taxon>
        <taxon>Gunneridae</taxon>
        <taxon>Pentapetalae</taxon>
        <taxon>Saxifragales</taxon>
        <taxon>Altingiaceae</taxon>
        <taxon>Liquidambar</taxon>
    </lineage>
</organism>
<dbReference type="EMBL" id="JBBPBK010000005">
    <property type="protein sequence ID" value="KAK9284308.1"/>
    <property type="molecule type" value="Genomic_DNA"/>
</dbReference>
<reference evidence="2 3" key="1">
    <citation type="journal article" date="2024" name="Plant J.">
        <title>Genome sequences and population genomics reveal climatic adaptation and genomic divergence between two closely related sweetgum species.</title>
        <authorList>
            <person name="Xu W.Q."/>
            <person name="Ren C.Q."/>
            <person name="Zhang X.Y."/>
            <person name="Comes H.P."/>
            <person name="Liu X.H."/>
            <person name="Li Y.G."/>
            <person name="Kettle C.J."/>
            <person name="Jalonen R."/>
            <person name="Gaisberger H."/>
            <person name="Ma Y.Z."/>
            <person name="Qiu Y.X."/>
        </authorList>
    </citation>
    <scope>NUCLEOTIDE SEQUENCE [LARGE SCALE GENOMIC DNA]</scope>
    <source>
        <strain evidence="2">Hangzhou</strain>
    </source>
</reference>
<feature type="transmembrane region" description="Helical" evidence="1">
    <location>
        <begin position="102"/>
        <end position="126"/>
    </location>
</feature>
<evidence type="ECO:0000313" key="3">
    <source>
        <dbReference type="Proteomes" id="UP001415857"/>
    </source>
</evidence>
<gene>
    <name evidence="2" type="ORF">L1049_023479</name>
</gene>
<keyword evidence="1" id="KW-0812">Transmembrane</keyword>
<name>A0AAP0RU12_LIQFO</name>
<evidence type="ECO:0000256" key="1">
    <source>
        <dbReference type="SAM" id="Phobius"/>
    </source>
</evidence>
<comment type="caution">
    <text evidence="2">The sequence shown here is derived from an EMBL/GenBank/DDBJ whole genome shotgun (WGS) entry which is preliminary data.</text>
</comment>
<dbReference type="Proteomes" id="UP001415857">
    <property type="component" value="Unassembled WGS sequence"/>
</dbReference>
<accession>A0AAP0RU12</accession>
<evidence type="ECO:0000313" key="2">
    <source>
        <dbReference type="EMBL" id="KAK9284308.1"/>
    </source>
</evidence>
<keyword evidence="1" id="KW-1133">Transmembrane helix</keyword>
<keyword evidence="1" id="KW-0472">Membrane</keyword>
<protein>
    <submittedName>
        <fullName evidence="2">Uncharacterized protein</fullName>
    </submittedName>
</protein>
<proteinExistence type="predicted"/>
<keyword evidence="3" id="KW-1185">Reference proteome</keyword>
<sequence length="139" mass="15524">MSGARATINSGSFSGNRPIPNLGPVMMASVKNFVHSLISHCHSLLLVLHHFPLFDDGPMINGRSFPPIRRGKVKEAIMKDFANSLRESYSLLLLLLHKFSHFFAAGVKLLLAVFSPRVLVLLVLMIGSFKYWNFHTLCC</sequence>